<organism evidence="2 3">
    <name type="scientific">Oryza sativa subsp. japonica</name>
    <name type="common">Rice</name>
    <dbReference type="NCBI Taxonomy" id="39947"/>
    <lineage>
        <taxon>Eukaryota</taxon>
        <taxon>Viridiplantae</taxon>
        <taxon>Streptophyta</taxon>
        <taxon>Embryophyta</taxon>
        <taxon>Tracheophyta</taxon>
        <taxon>Spermatophyta</taxon>
        <taxon>Magnoliopsida</taxon>
        <taxon>Liliopsida</taxon>
        <taxon>Poales</taxon>
        <taxon>Poaceae</taxon>
        <taxon>BOP clade</taxon>
        <taxon>Oryzoideae</taxon>
        <taxon>Oryzeae</taxon>
        <taxon>Oryzinae</taxon>
        <taxon>Oryza</taxon>
        <taxon>Oryza sativa</taxon>
    </lineage>
</organism>
<protein>
    <submittedName>
        <fullName evidence="2">Uncharacterized protein</fullName>
    </submittedName>
</protein>
<gene>
    <name evidence="2" type="primary">OSJNBa0077G22.25</name>
</gene>
<reference evidence="3" key="2">
    <citation type="journal article" date="2008" name="Nucleic Acids Res.">
        <title>The rice annotation project database (RAP-DB): 2008 update.</title>
        <authorList>
            <consortium name="The rice annotation project (RAP)"/>
        </authorList>
    </citation>
    <scope>GENOME REANNOTATION</scope>
    <source>
        <strain evidence="3">cv. Nipponbare</strain>
    </source>
</reference>
<name>Q94H39_ORYSJ</name>
<feature type="region of interest" description="Disordered" evidence="1">
    <location>
        <begin position="93"/>
        <end position="119"/>
    </location>
</feature>
<dbReference type="AlphaFoldDB" id="Q94H39"/>
<proteinExistence type="predicted"/>
<reference evidence="3" key="1">
    <citation type="journal article" date="2005" name="Nature">
        <title>The map-based sequence of the rice genome.</title>
        <authorList>
            <consortium name="International rice genome sequencing project (IRGSP)"/>
            <person name="Matsumoto T."/>
            <person name="Wu J."/>
            <person name="Kanamori H."/>
            <person name="Katayose Y."/>
            <person name="Fujisawa M."/>
            <person name="Namiki N."/>
            <person name="Mizuno H."/>
            <person name="Yamamoto K."/>
            <person name="Antonio B.A."/>
            <person name="Baba T."/>
            <person name="Sakata K."/>
            <person name="Nagamura Y."/>
            <person name="Aoki H."/>
            <person name="Arikawa K."/>
            <person name="Arita K."/>
            <person name="Bito T."/>
            <person name="Chiden Y."/>
            <person name="Fujitsuka N."/>
            <person name="Fukunaka R."/>
            <person name="Hamada M."/>
            <person name="Harada C."/>
            <person name="Hayashi A."/>
            <person name="Hijishita S."/>
            <person name="Honda M."/>
            <person name="Hosokawa S."/>
            <person name="Ichikawa Y."/>
            <person name="Idonuma A."/>
            <person name="Iijima M."/>
            <person name="Ikeda M."/>
            <person name="Ikeno M."/>
            <person name="Ito K."/>
            <person name="Ito S."/>
            <person name="Ito T."/>
            <person name="Ito Y."/>
            <person name="Ito Y."/>
            <person name="Iwabuchi A."/>
            <person name="Kamiya K."/>
            <person name="Karasawa W."/>
            <person name="Kurita K."/>
            <person name="Katagiri S."/>
            <person name="Kikuta A."/>
            <person name="Kobayashi H."/>
            <person name="Kobayashi N."/>
            <person name="Machita K."/>
            <person name="Maehara T."/>
            <person name="Masukawa M."/>
            <person name="Mizubayashi T."/>
            <person name="Mukai Y."/>
            <person name="Nagasaki H."/>
            <person name="Nagata Y."/>
            <person name="Naito S."/>
            <person name="Nakashima M."/>
            <person name="Nakama Y."/>
            <person name="Nakamichi Y."/>
            <person name="Nakamura M."/>
            <person name="Meguro A."/>
            <person name="Negishi M."/>
            <person name="Ohta I."/>
            <person name="Ohta T."/>
            <person name="Okamoto M."/>
            <person name="Ono N."/>
            <person name="Saji S."/>
            <person name="Sakaguchi M."/>
            <person name="Sakai K."/>
            <person name="Shibata M."/>
            <person name="Shimokawa T."/>
            <person name="Song J."/>
            <person name="Takazaki Y."/>
            <person name="Terasawa K."/>
            <person name="Tsugane M."/>
            <person name="Tsuji K."/>
            <person name="Ueda S."/>
            <person name="Waki K."/>
            <person name="Yamagata H."/>
            <person name="Yamamoto M."/>
            <person name="Yamamoto S."/>
            <person name="Yamane H."/>
            <person name="Yoshiki S."/>
            <person name="Yoshihara R."/>
            <person name="Yukawa K."/>
            <person name="Zhong H."/>
            <person name="Yano M."/>
            <person name="Yuan Q."/>
            <person name="Ouyang S."/>
            <person name="Liu J."/>
            <person name="Jones K.M."/>
            <person name="Gansberger K."/>
            <person name="Moffat K."/>
            <person name="Hill J."/>
            <person name="Bera J."/>
            <person name="Fadrosh D."/>
            <person name="Jin S."/>
            <person name="Johri S."/>
            <person name="Kim M."/>
            <person name="Overton L."/>
            <person name="Reardon M."/>
            <person name="Tsitrin T."/>
            <person name="Vuong H."/>
            <person name="Weaver B."/>
            <person name="Ciecko A."/>
            <person name="Tallon L."/>
            <person name="Jackson J."/>
            <person name="Pai G."/>
            <person name="Aken S.V."/>
            <person name="Utterback T."/>
            <person name="Reidmuller S."/>
            <person name="Feldblyum T."/>
            <person name="Hsiao J."/>
            <person name="Zismann V."/>
            <person name="Iobst S."/>
            <person name="de Vazeille A.R."/>
            <person name="Buell C.R."/>
            <person name="Ying K."/>
            <person name="Li Y."/>
            <person name="Lu T."/>
            <person name="Huang Y."/>
            <person name="Zhao Q."/>
            <person name="Feng Q."/>
            <person name="Zhang L."/>
            <person name="Zhu J."/>
            <person name="Weng Q."/>
            <person name="Mu J."/>
            <person name="Lu Y."/>
            <person name="Fan D."/>
            <person name="Liu Y."/>
            <person name="Guan J."/>
            <person name="Zhang Y."/>
            <person name="Yu S."/>
            <person name="Liu X."/>
            <person name="Zhang Y."/>
            <person name="Hong G."/>
            <person name="Han B."/>
            <person name="Choisne N."/>
            <person name="Demange N."/>
            <person name="Orjeda G."/>
            <person name="Samain S."/>
            <person name="Cattolico L."/>
            <person name="Pelletier E."/>
            <person name="Couloux A."/>
            <person name="Segurens B."/>
            <person name="Wincker P."/>
            <person name="D'Hont A."/>
            <person name="Scarpelli C."/>
            <person name="Weissenbach J."/>
            <person name="Salanoubat M."/>
            <person name="Quetier F."/>
            <person name="Yu Y."/>
            <person name="Kim H.R."/>
            <person name="Rambo T."/>
            <person name="Currie J."/>
            <person name="Collura K."/>
            <person name="Luo M."/>
            <person name="Yang T."/>
            <person name="Ammiraju J.S.S."/>
            <person name="Engler F."/>
            <person name="Soderlund C."/>
            <person name="Wing R.A."/>
            <person name="Palmer L.E."/>
            <person name="de la Bastide M."/>
            <person name="Spiegel L."/>
            <person name="Nascimento L."/>
            <person name="Zutavern T."/>
            <person name="O'Shaughnessy A."/>
            <person name="Dike S."/>
            <person name="Dedhia N."/>
            <person name="Preston R."/>
            <person name="Balija V."/>
            <person name="McCombie W.R."/>
            <person name="Chow T."/>
            <person name="Chen H."/>
            <person name="Chung M."/>
            <person name="Chen C."/>
            <person name="Shaw J."/>
            <person name="Wu H."/>
            <person name="Hsiao K."/>
            <person name="Chao Y."/>
            <person name="Chu M."/>
            <person name="Cheng C."/>
            <person name="Hour A."/>
            <person name="Lee P."/>
            <person name="Lin S."/>
            <person name="Lin Y."/>
            <person name="Liou J."/>
            <person name="Liu S."/>
            <person name="Hsing Y."/>
            <person name="Raghuvanshi S."/>
            <person name="Mohanty A."/>
            <person name="Bharti A.K."/>
            <person name="Gaur A."/>
            <person name="Gupta V."/>
            <person name="Kumar D."/>
            <person name="Ravi V."/>
            <person name="Vij S."/>
            <person name="Kapur A."/>
            <person name="Khurana P."/>
            <person name="Khurana P."/>
            <person name="Khurana J.P."/>
            <person name="Tyagi A.K."/>
            <person name="Gaikwad K."/>
            <person name="Singh A."/>
            <person name="Dalal V."/>
            <person name="Srivastava S."/>
            <person name="Dixit A."/>
            <person name="Pal A.K."/>
            <person name="Ghazi I.A."/>
            <person name="Yadav M."/>
            <person name="Pandit A."/>
            <person name="Bhargava A."/>
            <person name="Sureshbabu K."/>
            <person name="Batra K."/>
            <person name="Sharma T.R."/>
            <person name="Mohapatra T."/>
            <person name="Singh N.K."/>
            <person name="Messing J."/>
            <person name="Nelson A.B."/>
            <person name="Fuks G."/>
            <person name="Kavchok S."/>
            <person name="Keizer G."/>
            <person name="Linton E."/>
            <person name="Llaca V."/>
            <person name="Song R."/>
            <person name="Tanyolac B."/>
            <person name="Young S."/>
            <person name="Ho-Il K."/>
            <person name="Hahn J.H."/>
            <person name="Sangsakoo G."/>
            <person name="Vanavichit A."/>
            <person name="de Mattos Luiz.A.T."/>
            <person name="Zimmer P.D."/>
            <person name="Malone G."/>
            <person name="Dellagostin O."/>
            <person name="de Oliveira A.C."/>
            <person name="Bevan M."/>
            <person name="Bancroft I."/>
            <person name="Minx P."/>
            <person name="Cordum H."/>
            <person name="Wilson R."/>
            <person name="Cheng Z."/>
            <person name="Jin W."/>
            <person name="Jiang J."/>
            <person name="Leong S.A."/>
            <person name="Iwama H."/>
            <person name="Gojobori T."/>
            <person name="Itoh T."/>
            <person name="Niimura Y."/>
            <person name="Fujii Y."/>
            <person name="Habara T."/>
            <person name="Sakai H."/>
            <person name="Sato Y."/>
            <person name="Wilson G."/>
            <person name="Kumar K."/>
            <person name="McCouch S."/>
            <person name="Juretic N."/>
            <person name="Hoen D."/>
            <person name="Wright S."/>
            <person name="Bruskiewich R."/>
            <person name="Bureau T."/>
            <person name="Miyao A."/>
            <person name="Hirochika H."/>
            <person name="Nishikawa T."/>
            <person name="Kadowaki K."/>
            <person name="Sugiura M."/>
            <person name="Burr B."/>
            <person name="Sasaki T."/>
        </authorList>
    </citation>
    <scope>NUCLEOTIDE SEQUENCE [LARGE SCALE GENOMIC DNA]</scope>
    <source>
        <strain evidence="3">cv. Nipponbare</strain>
    </source>
</reference>
<sequence>MKWVPLVSDTRWRRTGLWRPGELLAGAGDERWPSSRCSQKRKCRVEDGETNGGGIAGCGGWSQRRRQRERRDLGDVGGAMAWSAEARVDRNGEVADGGALDTESGVELGTRDSPSLSAKASAIGASRTCGRKACEAATQAPK</sequence>
<evidence type="ECO:0000256" key="1">
    <source>
        <dbReference type="SAM" id="MobiDB-lite"/>
    </source>
</evidence>
<evidence type="ECO:0000313" key="3">
    <source>
        <dbReference type="Proteomes" id="UP000000763"/>
    </source>
</evidence>
<dbReference type="EMBL" id="AC084831">
    <property type="protein sequence ID" value="AAK52172.1"/>
    <property type="molecule type" value="Genomic_DNA"/>
</dbReference>
<accession>Q94H39</accession>
<evidence type="ECO:0000313" key="2">
    <source>
        <dbReference type="EMBL" id="AAK52172.1"/>
    </source>
</evidence>
<dbReference type="Proteomes" id="UP000000763">
    <property type="component" value="Chromosome 3"/>
</dbReference>